<evidence type="ECO:0000313" key="2">
    <source>
        <dbReference type="Proteomes" id="UP000789901"/>
    </source>
</evidence>
<evidence type="ECO:0000313" key="1">
    <source>
        <dbReference type="EMBL" id="CAG8853230.1"/>
    </source>
</evidence>
<proteinExistence type="predicted"/>
<protein>
    <submittedName>
        <fullName evidence="1">8408_t:CDS:1</fullName>
    </submittedName>
</protein>
<sequence>TQLNKSNNQSFCNRSLSLYGIPSVACVENSDIVNDGLMAELSIP</sequence>
<organism evidence="1 2">
    <name type="scientific">Gigaspora margarita</name>
    <dbReference type="NCBI Taxonomy" id="4874"/>
    <lineage>
        <taxon>Eukaryota</taxon>
        <taxon>Fungi</taxon>
        <taxon>Fungi incertae sedis</taxon>
        <taxon>Mucoromycota</taxon>
        <taxon>Glomeromycotina</taxon>
        <taxon>Glomeromycetes</taxon>
        <taxon>Diversisporales</taxon>
        <taxon>Gigasporaceae</taxon>
        <taxon>Gigaspora</taxon>
    </lineage>
</organism>
<reference evidence="1 2" key="1">
    <citation type="submission" date="2021-06" db="EMBL/GenBank/DDBJ databases">
        <authorList>
            <person name="Kallberg Y."/>
            <person name="Tangrot J."/>
            <person name="Rosling A."/>
        </authorList>
    </citation>
    <scope>NUCLEOTIDE SEQUENCE [LARGE SCALE GENOMIC DNA]</scope>
    <source>
        <strain evidence="1 2">120-4 pot B 10/14</strain>
    </source>
</reference>
<accession>A0ABN7XF29</accession>
<keyword evidence="2" id="KW-1185">Reference proteome</keyword>
<dbReference type="Proteomes" id="UP000789901">
    <property type="component" value="Unassembled WGS sequence"/>
</dbReference>
<feature type="non-terminal residue" evidence="1">
    <location>
        <position position="44"/>
    </location>
</feature>
<comment type="caution">
    <text evidence="1">The sequence shown here is derived from an EMBL/GenBank/DDBJ whole genome shotgun (WGS) entry which is preliminary data.</text>
</comment>
<feature type="non-terminal residue" evidence="1">
    <location>
        <position position="1"/>
    </location>
</feature>
<gene>
    <name evidence="1" type="ORF">GMARGA_LOCUS42051</name>
</gene>
<name>A0ABN7XF29_GIGMA</name>
<dbReference type="EMBL" id="CAJVQB010121603">
    <property type="protein sequence ID" value="CAG8853230.1"/>
    <property type="molecule type" value="Genomic_DNA"/>
</dbReference>